<dbReference type="PANTHER" id="PTHR40072">
    <property type="entry name" value="MOLYBDOPTERIN-GUANINE DINUCLEOTIDE BIOSYNTHESIS ADAPTER PROTEIN-RELATED"/>
    <property type="match status" value="1"/>
</dbReference>
<sequence>MRIIGLAGWSGAGKTTLVTRLIPVLKERGLSVSTLKHAHHEFDLDQPGKDSHSHRLAGAEQVLISSSRRWAMMTELRGAPEPELDFLLSRLSPVDLVVIEGFKRGSHPKLEVHRAANGKPWLHPEDPAIRAVASDVAPAADLPWAALDDIGRIADLVLASALPWSR</sequence>
<evidence type="ECO:0000313" key="3">
    <source>
        <dbReference type="Proteomes" id="UP001589865"/>
    </source>
</evidence>
<reference evidence="2 3" key="1">
    <citation type="submission" date="2024-09" db="EMBL/GenBank/DDBJ databases">
        <authorList>
            <person name="Sun Q."/>
            <person name="Mori K."/>
        </authorList>
    </citation>
    <scope>NUCLEOTIDE SEQUENCE [LARGE SCALE GENOMIC DNA]</scope>
    <source>
        <strain evidence="2 3">TBRC 5777</strain>
    </source>
</reference>
<dbReference type="InterPro" id="IPR004435">
    <property type="entry name" value="MobB_dom"/>
</dbReference>
<dbReference type="Pfam" id="PF03205">
    <property type="entry name" value="MobB"/>
    <property type="match status" value="1"/>
</dbReference>
<dbReference type="RefSeq" id="WP_377045208.1">
    <property type="nucleotide sequence ID" value="NZ_JBHLUN010000009.1"/>
</dbReference>
<accession>A0ABV6JUS9</accession>
<dbReference type="InterPro" id="IPR052539">
    <property type="entry name" value="MGD_biosynthesis_adapter"/>
</dbReference>
<name>A0ABV6JUS9_9PROT</name>
<organism evidence="2 3">
    <name type="scientific">Roseomonas elaeocarpi</name>
    <dbReference type="NCBI Taxonomy" id="907779"/>
    <lineage>
        <taxon>Bacteria</taxon>
        <taxon>Pseudomonadati</taxon>
        <taxon>Pseudomonadota</taxon>
        <taxon>Alphaproteobacteria</taxon>
        <taxon>Acetobacterales</taxon>
        <taxon>Roseomonadaceae</taxon>
        <taxon>Roseomonas</taxon>
    </lineage>
</organism>
<evidence type="ECO:0000313" key="2">
    <source>
        <dbReference type="EMBL" id="MFC0409467.1"/>
    </source>
</evidence>
<dbReference type="Gene3D" id="3.40.50.300">
    <property type="entry name" value="P-loop containing nucleotide triphosphate hydrolases"/>
    <property type="match status" value="1"/>
</dbReference>
<dbReference type="SUPFAM" id="SSF52540">
    <property type="entry name" value="P-loop containing nucleoside triphosphate hydrolases"/>
    <property type="match status" value="1"/>
</dbReference>
<dbReference type="NCBIfam" id="TIGR00176">
    <property type="entry name" value="mobB"/>
    <property type="match status" value="1"/>
</dbReference>
<evidence type="ECO:0000259" key="1">
    <source>
        <dbReference type="Pfam" id="PF03205"/>
    </source>
</evidence>
<comment type="caution">
    <text evidence="2">The sequence shown here is derived from an EMBL/GenBank/DDBJ whole genome shotgun (WGS) entry which is preliminary data.</text>
</comment>
<feature type="domain" description="Molybdopterin-guanine dinucleotide biosynthesis protein B (MobB)" evidence="1">
    <location>
        <begin position="3"/>
        <end position="135"/>
    </location>
</feature>
<dbReference type="PANTHER" id="PTHR40072:SF1">
    <property type="entry name" value="MOLYBDOPTERIN-GUANINE DINUCLEOTIDE BIOSYNTHESIS ADAPTER PROTEIN"/>
    <property type="match status" value="1"/>
</dbReference>
<dbReference type="InterPro" id="IPR027417">
    <property type="entry name" value="P-loop_NTPase"/>
</dbReference>
<dbReference type="CDD" id="cd03116">
    <property type="entry name" value="MobB"/>
    <property type="match status" value="1"/>
</dbReference>
<gene>
    <name evidence="2" type="primary">mobB</name>
    <name evidence="2" type="ORF">ACFFGY_14530</name>
</gene>
<dbReference type="Proteomes" id="UP001589865">
    <property type="component" value="Unassembled WGS sequence"/>
</dbReference>
<protein>
    <submittedName>
        <fullName evidence="2">Molybdopterin-guanine dinucleotide biosynthesis protein B</fullName>
    </submittedName>
</protein>
<dbReference type="EMBL" id="JBHLUN010000009">
    <property type="protein sequence ID" value="MFC0409467.1"/>
    <property type="molecule type" value="Genomic_DNA"/>
</dbReference>
<keyword evidence="3" id="KW-1185">Reference proteome</keyword>
<proteinExistence type="predicted"/>